<feature type="domain" description="Erythromycin biosynthesis protein CIII-like C-terminal" evidence="5">
    <location>
        <begin position="286"/>
        <end position="429"/>
    </location>
</feature>
<evidence type="ECO:0000259" key="6">
    <source>
        <dbReference type="Pfam" id="PF21036"/>
    </source>
</evidence>
<sequence>MRVLFTVFAAKPHFYNLVPLAWAMRAAGHEVCVASQPDLTETIAATGLTAVPVGEELHMVRAFQGGDDEDADDGGAPWQRLTGLAELDPAKLTWNYVLGVFTVGCSMEYEYLAGQSMTDDLVEFALGWRPDLVVWDALTFAGGIAATVSGAAHARVLFGQDYVYRMYRDYLDLLAAQPADRRDDPVSDWLTGRLGRYGHEFDPDRALELMTGQWTVDPTPPWMQLPLDLPYQPVRYVPFNGPSTVPDWVHEPPSRPRVCLSLGVSGRELFGGDQVSSGDLVTVADLLEALADFDIELIATLNAEQLASVSALPDNVRAVDFIPLNELLPSCSAIIHHGGFGTTGNVLAHGVPNIVIPAPWWDAARLAGLLEDRGAGLLLDHAELSRDTLRDKLSRLLTEPSYRDTAEVVRAELDLAPSPHQLVPRLERLSERHRPAPVAG</sequence>
<dbReference type="RefSeq" id="WP_260192619.1">
    <property type="nucleotide sequence ID" value="NZ_JAFFZE010000014.1"/>
</dbReference>
<comment type="caution">
    <text evidence="7">The sequence shown here is derived from an EMBL/GenBank/DDBJ whole genome shotgun (WGS) entry which is preliminary data.</text>
</comment>
<dbReference type="Pfam" id="PF21036">
    <property type="entry name" value="EryCIII-like_N"/>
    <property type="match status" value="1"/>
</dbReference>
<keyword evidence="8" id="KW-1185">Reference proteome</keyword>
<dbReference type="Proteomes" id="UP001156441">
    <property type="component" value="Unassembled WGS sequence"/>
</dbReference>
<dbReference type="InterPro" id="IPR002213">
    <property type="entry name" value="UDP_glucos_trans"/>
</dbReference>
<feature type="domain" description="Erythromycin biosynthesis protein CIII-like N-terminal" evidence="6">
    <location>
        <begin position="22"/>
        <end position="263"/>
    </location>
</feature>
<keyword evidence="4" id="KW-0045">Antibiotic biosynthesis</keyword>
<dbReference type="Gene3D" id="3.40.50.2000">
    <property type="entry name" value="Glycogen Phosphorylase B"/>
    <property type="match status" value="2"/>
</dbReference>
<dbReference type="PANTHER" id="PTHR48050:SF13">
    <property type="entry name" value="STEROL 3-BETA-GLUCOSYLTRANSFERASE UGT80A2"/>
    <property type="match status" value="1"/>
</dbReference>
<evidence type="ECO:0000256" key="4">
    <source>
        <dbReference type="ARBA" id="ARBA00023194"/>
    </source>
</evidence>
<dbReference type="InterPro" id="IPR050426">
    <property type="entry name" value="Glycosyltransferase_28"/>
</dbReference>
<evidence type="ECO:0000256" key="2">
    <source>
        <dbReference type="ARBA" id="ARBA00022676"/>
    </source>
</evidence>
<proteinExistence type="inferred from homology"/>
<keyword evidence="3" id="KW-0808">Transferase</keyword>
<dbReference type="CDD" id="cd03784">
    <property type="entry name" value="GT1_Gtf-like"/>
    <property type="match status" value="1"/>
</dbReference>
<dbReference type="SUPFAM" id="SSF53756">
    <property type="entry name" value="UDP-Glycosyltransferase/glycogen phosphorylase"/>
    <property type="match status" value="1"/>
</dbReference>
<evidence type="ECO:0000256" key="3">
    <source>
        <dbReference type="ARBA" id="ARBA00022679"/>
    </source>
</evidence>
<name>A0ABT2JBB7_9PSEU</name>
<evidence type="ECO:0000313" key="8">
    <source>
        <dbReference type="Proteomes" id="UP001156441"/>
    </source>
</evidence>
<dbReference type="InterPro" id="IPR048284">
    <property type="entry name" value="EryCIII-like_N"/>
</dbReference>
<protein>
    <submittedName>
        <fullName evidence="7">Activator-dependent family glycosyltransferase</fullName>
    </submittedName>
</protein>
<evidence type="ECO:0000256" key="1">
    <source>
        <dbReference type="ARBA" id="ARBA00006962"/>
    </source>
</evidence>
<gene>
    <name evidence="7" type="ORF">JT362_18665</name>
</gene>
<dbReference type="InterPro" id="IPR030953">
    <property type="entry name" value="Glycosyl_450act"/>
</dbReference>
<dbReference type="PANTHER" id="PTHR48050">
    <property type="entry name" value="STEROL 3-BETA-GLUCOSYLTRANSFERASE"/>
    <property type="match status" value="1"/>
</dbReference>
<evidence type="ECO:0000259" key="5">
    <source>
        <dbReference type="Pfam" id="PF06722"/>
    </source>
</evidence>
<organism evidence="7 8">
    <name type="scientific">Actinophytocola gossypii</name>
    <dbReference type="NCBI Taxonomy" id="2812003"/>
    <lineage>
        <taxon>Bacteria</taxon>
        <taxon>Bacillati</taxon>
        <taxon>Actinomycetota</taxon>
        <taxon>Actinomycetes</taxon>
        <taxon>Pseudonocardiales</taxon>
        <taxon>Pseudonocardiaceae</taxon>
    </lineage>
</organism>
<accession>A0ABT2JBB7</accession>
<keyword evidence="2" id="KW-0328">Glycosyltransferase</keyword>
<dbReference type="NCBIfam" id="TIGR04516">
    <property type="entry name" value="glycosyl_450act"/>
    <property type="match status" value="1"/>
</dbReference>
<comment type="similarity">
    <text evidence="1">Belongs to the glycosyltransferase 28 family.</text>
</comment>
<evidence type="ECO:0000313" key="7">
    <source>
        <dbReference type="EMBL" id="MCT2585142.1"/>
    </source>
</evidence>
<dbReference type="InterPro" id="IPR010610">
    <property type="entry name" value="EryCIII-like_C"/>
</dbReference>
<dbReference type="EMBL" id="JAFFZE010000014">
    <property type="protein sequence ID" value="MCT2585142.1"/>
    <property type="molecule type" value="Genomic_DNA"/>
</dbReference>
<dbReference type="Pfam" id="PF06722">
    <property type="entry name" value="EryCIII-like_C"/>
    <property type="match status" value="1"/>
</dbReference>
<reference evidence="7 8" key="1">
    <citation type="submission" date="2021-02" db="EMBL/GenBank/DDBJ databases">
        <title>Actinophytocola xerophila sp. nov., isolated from soil of cotton cropping field.</title>
        <authorList>
            <person name="Huang R."/>
            <person name="Chen X."/>
            <person name="Ge X."/>
            <person name="Liu W."/>
        </authorList>
    </citation>
    <scope>NUCLEOTIDE SEQUENCE [LARGE SCALE GENOMIC DNA]</scope>
    <source>
        <strain evidence="7 8">S1-96</strain>
    </source>
</reference>